<dbReference type="RefSeq" id="WP_114280001.1">
    <property type="nucleotide sequence ID" value="NZ_QPJY01000006.1"/>
</dbReference>
<evidence type="ECO:0000256" key="1">
    <source>
        <dbReference type="RuleBase" id="RU004003"/>
    </source>
</evidence>
<dbReference type="Pfam" id="PF00263">
    <property type="entry name" value="Secretin"/>
    <property type="match status" value="1"/>
</dbReference>
<protein>
    <submittedName>
        <fullName evidence="5">Pilus assembly protein CpaC</fullName>
    </submittedName>
</protein>
<dbReference type="InterPro" id="IPR001775">
    <property type="entry name" value="GspD/PilQ"/>
</dbReference>
<keyword evidence="2" id="KW-0732">Signal</keyword>
<name>A0A369C9D7_9GAMM</name>
<comment type="caution">
    <text evidence="5">The sequence shown here is derived from an EMBL/GenBank/DDBJ whole genome shotgun (WGS) entry which is preliminary data.</text>
</comment>
<comment type="similarity">
    <text evidence="1">Belongs to the bacterial secretin family.</text>
</comment>
<evidence type="ECO:0000313" key="5">
    <source>
        <dbReference type="EMBL" id="RCX29778.1"/>
    </source>
</evidence>
<dbReference type="PANTHER" id="PTHR30332">
    <property type="entry name" value="PROBABLE GENERAL SECRETION PATHWAY PROTEIN D"/>
    <property type="match status" value="1"/>
</dbReference>
<dbReference type="GO" id="GO:0015627">
    <property type="term" value="C:type II protein secretion system complex"/>
    <property type="evidence" value="ECO:0007669"/>
    <property type="project" value="TreeGrafter"/>
</dbReference>
<feature type="domain" description="Pilus formation protein N-terminal" evidence="4">
    <location>
        <begin position="26"/>
        <end position="89"/>
    </location>
</feature>
<dbReference type="InterPro" id="IPR004846">
    <property type="entry name" value="T2SS/T3SS_dom"/>
</dbReference>
<gene>
    <name evidence="5" type="ORF">DFQ59_10610</name>
</gene>
<dbReference type="OrthoDB" id="9775455at2"/>
<evidence type="ECO:0000313" key="6">
    <source>
        <dbReference type="Proteomes" id="UP000252707"/>
    </source>
</evidence>
<dbReference type="AlphaFoldDB" id="A0A369C9D7"/>
<keyword evidence="6" id="KW-1185">Reference proteome</keyword>
<feature type="signal peptide" evidence="2">
    <location>
        <begin position="1"/>
        <end position="23"/>
    </location>
</feature>
<accession>A0A369C9D7</accession>
<evidence type="ECO:0000256" key="2">
    <source>
        <dbReference type="SAM" id="SignalP"/>
    </source>
</evidence>
<sequence>MGRTLAALGLGIALLAVALPAEAGQPAAVKVEVGQQRLVTHPKSIRQVAIADPQVADVRVRGSREVVLIGRQPGNTELTLWPRDNSPASGFAVCVPGPLADGTLQHCLDSSAMGEKVLLSGESDSLPAQDTRLQLVGDGAVDASQTAFDTQVQTNIRIVEVSRNTLKQMGFTFGRNSESITFALGSPGTFSGVEGGPGTGGYTLNSDSGFLPIAEAFNLIAGRSKSGLLATLSMLEGNGLAHTLAEPSLVAMSGQSASFLAGGEFPVPVRGDNESVTVEYKEFGVRLTLTPSVLSADRIVLKVAPEVSELDFTAGVESGGVSVPALRVRRSDTMVELGDGESFAISGLISSGMISNVDKVPGLGNIPVLGAFFKSTRFERQDKELIMVVTPHVVRPVARNAVTPPLPGAAYQDYNPGTGELLFFETGRFDPRGYGFSE</sequence>
<dbReference type="Pfam" id="PF13629">
    <property type="entry name" value="T2SS-T3SS_pil_N"/>
    <property type="match status" value="1"/>
</dbReference>
<reference evidence="5 6" key="1">
    <citation type="submission" date="2018-07" db="EMBL/GenBank/DDBJ databases">
        <title>Genomic Encyclopedia of Type Strains, Phase IV (KMG-IV): sequencing the most valuable type-strain genomes for metagenomic binning, comparative biology and taxonomic classification.</title>
        <authorList>
            <person name="Goeker M."/>
        </authorList>
    </citation>
    <scope>NUCLEOTIDE SEQUENCE [LARGE SCALE GENOMIC DNA]</scope>
    <source>
        <strain evidence="5 6">DSM 26407</strain>
    </source>
</reference>
<dbReference type="InterPro" id="IPR032789">
    <property type="entry name" value="T2SS-T3SS_pil_N"/>
</dbReference>
<dbReference type="PRINTS" id="PR00811">
    <property type="entry name" value="BCTERIALGSPD"/>
</dbReference>
<dbReference type="InterPro" id="IPR050810">
    <property type="entry name" value="Bact_Secretion_Sys_Channel"/>
</dbReference>
<organism evidence="5 6">
    <name type="scientific">Thioalbus denitrificans</name>
    <dbReference type="NCBI Taxonomy" id="547122"/>
    <lineage>
        <taxon>Bacteria</taxon>
        <taxon>Pseudomonadati</taxon>
        <taxon>Pseudomonadota</taxon>
        <taxon>Gammaproteobacteria</taxon>
        <taxon>Chromatiales</taxon>
        <taxon>Ectothiorhodospiraceae</taxon>
        <taxon>Thioalbus</taxon>
    </lineage>
</organism>
<proteinExistence type="inferred from homology"/>
<dbReference type="Proteomes" id="UP000252707">
    <property type="component" value="Unassembled WGS sequence"/>
</dbReference>
<dbReference type="GO" id="GO:0009306">
    <property type="term" value="P:protein secretion"/>
    <property type="evidence" value="ECO:0007669"/>
    <property type="project" value="InterPro"/>
</dbReference>
<evidence type="ECO:0000259" key="3">
    <source>
        <dbReference type="Pfam" id="PF00263"/>
    </source>
</evidence>
<dbReference type="PANTHER" id="PTHR30332:SF17">
    <property type="entry name" value="TYPE IV PILIATION SYSTEM PROTEIN DR_0774-RELATED"/>
    <property type="match status" value="1"/>
</dbReference>
<evidence type="ECO:0000259" key="4">
    <source>
        <dbReference type="Pfam" id="PF13629"/>
    </source>
</evidence>
<dbReference type="EMBL" id="QPJY01000006">
    <property type="protein sequence ID" value="RCX29778.1"/>
    <property type="molecule type" value="Genomic_DNA"/>
</dbReference>
<feature type="domain" description="Type II/III secretion system secretin-like" evidence="3">
    <location>
        <begin position="235"/>
        <end position="395"/>
    </location>
</feature>
<feature type="chain" id="PRO_5017083189" evidence="2">
    <location>
        <begin position="24"/>
        <end position="438"/>
    </location>
</feature>